<comment type="caution">
    <text evidence="4">The sequence shown here is derived from an EMBL/GenBank/DDBJ whole genome shotgun (WGS) entry which is preliminary data.</text>
</comment>
<comment type="similarity">
    <text evidence="1">Belongs to the GerABKA family.</text>
</comment>
<feature type="transmembrane region" description="Helical" evidence="3">
    <location>
        <begin position="419"/>
        <end position="442"/>
    </location>
</feature>
<dbReference type="InterPro" id="IPR004995">
    <property type="entry name" value="Spore_Ger"/>
</dbReference>
<feature type="transmembrane region" description="Helical" evidence="3">
    <location>
        <begin position="388"/>
        <end position="407"/>
    </location>
</feature>
<dbReference type="GO" id="GO:0009847">
    <property type="term" value="P:spore germination"/>
    <property type="evidence" value="ECO:0007669"/>
    <property type="project" value="InterPro"/>
</dbReference>
<dbReference type="PANTHER" id="PTHR22550:SF5">
    <property type="entry name" value="LEUCINE ZIPPER PROTEIN 4"/>
    <property type="match status" value="1"/>
</dbReference>
<dbReference type="InterPro" id="IPR050768">
    <property type="entry name" value="UPF0353/GerABKA_families"/>
</dbReference>
<sequence>MENNIPIQKKLDENMKTIKEIFIDCDDVVYREFKVGVKQNFSLAIIFIDGLIDQDMVSDFALRPLLEASRYLEPNPITIKDNLYNLIKDGNISASEIKEVETIDEALEAILVGETALLIDGYKKIIILSSRGWEKRSIEEPQTETLIRGPRDGFTENLKTNTVLIRRRIKDPSLKIKMIQVGKRTRTDVAVLYVDDIVNEDLLNEVKKRLEDIEVDSVLDSAILEELIEDNYISPFPQTENTERPDSVSASLLEGRIALIVDNTPFVLILPATLGTLMQSSEDYYTRWTIASIARIIRYIAGFVAVLAPGLYIAITAFHPGLLPTRLAFYLASTRINVPFPAVVEAFSMELTIEFLREAGTRLSGPIGTTIGIVGGLIIGQAAVEAGIVSPLMIIIVAVTTVASFTLPSYEFAAGLRFYRFVIMICASLLGLYGIMLGLIFMGTHLVKLNSYGIPFTTPFSGIGMATGDLKDIIVRLPIIRLKYRPDFTFPKDKKRNK</sequence>
<evidence type="ECO:0000313" key="5">
    <source>
        <dbReference type="Proteomes" id="UP001142078"/>
    </source>
</evidence>
<protein>
    <submittedName>
        <fullName evidence="4">Spore germination protein</fullName>
    </submittedName>
</protein>
<proteinExistence type="inferred from homology"/>
<dbReference type="EMBL" id="JANJZL010000005">
    <property type="protein sequence ID" value="MCR2044207.1"/>
    <property type="molecule type" value="Genomic_DNA"/>
</dbReference>
<accession>A0A9X2S6Z4</accession>
<dbReference type="Pfam" id="PF03323">
    <property type="entry name" value="GerA"/>
    <property type="match status" value="1"/>
</dbReference>
<feature type="transmembrane region" description="Helical" evidence="3">
    <location>
        <begin position="296"/>
        <end position="318"/>
    </location>
</feature>
<keyword evidence="5" id="KW-1185">Reference proteome</keyword>
<feature type="transmembrane region" description="Helical" evidence="3">
    <location>
        <begin position="363"/>
        <end position="382"/>
    </location>
</feature>
<reference evidence="4" key="1">
    <citation type="submission" date="2022-07" db="EMBL/GenBank/DDBJ databases">
        <title>Enhanced cultured diversity of the mouse gut microbiota enables custom-made synthetic communities.</title>
        <authorList>
            <person name="Afrizal A."/>
        </authorList>
    </citation>
    <scope>NUCLEOTIDE SEQUENCE</scope>
    <source>
        <strain evidence="4">DSM 29482</strain>
    </source>
</reference>
<evidence type="ECO:0000256" key="3">
    <source>
        <dbReference type="SAM" id="Phobius"/>
    </source>
</evidence>
<keyword evidence="3" id="KW-1133">Transmembrane helix</keyword>
<keyword evidence="2 3" id="KW-0472">Membrane</keyword>
<dbReference type="GO" id="GO:0016020">
    <property type="term" value="C:membrane"/>
    <property type="evidence" value="ECO:0007669"/>
    <property type="project" value="InterPro"/>
</dbReference>
<evidence type="ECO:0000256" key="1">
    <source>
        <dbReference type="ARBA" id="ARBA00005278"/>
    </source>
</evidence>
<dbReference type="Proteomes" id="UP001142078">
    <property type="component" value="Unassembled WGS sequence"/>
</dbReference>
<gene>
    <name evidence="4" type="ORF">NSA23_08755</name>
</gene>
<evidence type="ECO:0000313" key="4">
    <source>
        <dbReference type="EMBL" id="MCR2044207.1"/>
    </source>
</evidence>
<evidence type="ECO:0000256" key="2">
    <source>
        <dbReference type="ARBA" id="ARBA00023136"/>
    </source>
</evidence>
<dbReference type="RefSeq" id="WP_042678965.1">
    <property type="nucleotide sequence ID" value="NZ_CABKTM010000009.1"/>
</dbReference>
<dbReference type="PANTHER" id="PTHR22550">
    <property type="entry name" value="SPORE GERMINATION PROTEIN"/>
    <property type="match status" value="1"/>
</dbReference>
<dbReference type="AlphaFoldDB" id="A0A9X2S6Z4"/>
<name>A0A9X2S6Z4_9FIRM</name>
<dbReference type="OrthoDB" id="9772630at2"/>
<organism evidence="4 5">
    <name type="scientific">Anaerosalibacter massiliensis</name>
    <dbReference type="NCBI Taxonomy" id="1347392"/>
    <lineage>
        <taxon>Bacteria</taxon>
        <taxon>Bacillati</taxon>
        <taxon>Bacillota</taxon>
        <taxon>Tissierellia</taxon>
        <taxon>Tissierellales</taxon>
        <taxon>Sporanaerobacteraceae</taxon>
        <taxon>Anaerosalibacter</taxon>
    </lineage>
</organism>
<dbReference type="PIRSF" id="PIRSF005690">
    <property type="entry name" value="GerBA"/>
    <property type="match status" value="1"/>
</dbReference>
<keyword evidence="3" id="KW-0812">Transmembrane</keyword>